<gene>
    <name evidence="1" type="ORF">HMPREF0742_02365</name>
</gene>
<proteinExistence type="predicted"/>
<reference evidence="1 2" key="1">
    <citation type="submission" date="2013-08" db="EMBL/GenBank/DDBJ databases">
        <authorList>
            <person name="Weinstock G."/>
            <person name="Sodergren E."/>
            <person name="Wylie T."/>
            <person name="Fulton L."/>
            <person name="Fulton R."/>
            <person name="Fronick C."/>
            <person name="O'Laughlin M."/>
            <person name="Godfrey J."/>
            <person name="Miner T."/>
            <person name="Herter B."/>
            <person name="Appelbaum E."/>
            <person name="Cordes M."/>
            <person name="Lek S."/>
            <person name="Wollam A."/>
            <person name="Pepin K.H."/>
            <person name="Palsikar V.B."/>
            <person name="Mitreva M."/>
            <person name="Wilson R.K."/>
        </authorList>
    </citation>
    <scope>NUCLEOTIDE SEQUENCE [LARGE SCALE GENOMIC DNA]</scope>
    <source>
        <strain evidence="1 2">F0184</strain>
    </source>
</reference>
<dbReference type="AlphaFoldDB" id="U7UXX4"/>
<dbReference type="Proteomes" id="UP000017174">
    <property type="component" value="Unassembled WGS sequence"/>
</dbReference>
<evidence type="ECO:0000313" key="1">
    <source>
        <dbReference type="EMBL" id="ERT64165.1"/>
    </source>
</evidence>
<name>U7UXX4_9MICC</name>
<evidence type="ECO:0000313" key="2">
    <source>
        <dbReference type="Proteomes" id="UP000017174"/>
    </source>
</evidence>
<organism evidence="1 2">
    <name type="scientific">Rothia aeria F0184</name>
    <dbReference type="NCBI Taxonomy" id="888019"/>
    <lineage>
        <taxon>Bacteria</taxon>
        <taxon>Bacillati</taxon>
        <taxon>Actinomycetota</taxon>
        <taxon>Actinomycetes</taxon>
        <taxon>Micrococcales</taxon>
        <taxon>Micrococcaceae</taxon>
        <taxon>Rothia</taxon>
    </lineage>
</organism>
<protein>
    <submittedName>
        <fullName evidence="1">Uncharacterized protein</fullName>
    </submittedName>
</protein>
<dbReference type="HOGENOM" id="CLU_3295919_0_0_11"/>
<comment type="caution">
    <text evidence="1">The sequence shown here is derived from an EMBL/GenBank/DDBJ whole genome shotgun (WGS) entry which is preliminary data.</text>
</comment>
<dbReference type="EMBL" id="AXZG01000066">
    <property type="protein sequence ID" value="ERT64165.1"/>
    <property type="molecule type" value="Genomic_DNA"/>
</dbReference>
<accession>U7UXX4</accession>
<sequence length="40" mass="4674">MFLLALRLENIRNTCAISRYMRLILRCASPAVFYNYAAHP</sequence>